<dbReference type="InterPro" id="IPR027417">
    <property type="entry name" value="P-loop_NTPase"/>
</dbReference>
<comment type="caution">
    <text evidence="8">The sequence shown here is derived from an EMBL/GenBank/DDBJ whole genome shotgun (WGS) entry which is preliminary data.</text>
</comment>
<comment type="subunit">
    <text evidence="5">Monomer. Associates with the 50S ribosomal subunit.</text>
</comment>
<dbReference type="InterPro" id="IPR032305">
    <property type="entry name" value="GTP-bd_M"/>
</dbReference>
<evidence type="ECO:0000259" key="7">
    <source>
        <dbReference type="PROSITE" id="PS51705"/>
    </source>
</evidence>
<comment type="similarity">
    <text evidence="5">Belongs to the TRAFAC class OBG-HflX-like GTPase superfamily. HflX GTPase family.</text>
</comment>
<dbReference type="RefSeq" id="WP_255026510.1">
    <property type="nucleotide sequence ID" value="NZ_JANDHW010000004.1"/>
</dbReference>
<dbReference type="Gene3D" id="3.40.50.11060">
    <property type="entry name" value="GTPase HflX, N-terminal domain"/>
    <property type="match status" value="1"/>
</dbReference>
<evidence type="ECO:0000256" key="1">
    <source>
        <dbReference type="ARBA" id="ARBA00022723"/>
    </source>
</evidence>
<proteinExistence type="inferred from homology"/>
<evidence type="ECO:0000256" key="4">
    <source>
        <dbReference type="ARBA" id="ARBA00023134"/>
    </source>
</evidence>
<protein>
    <recommendedName>
        <fullName evidence="5">GTPase HflX</fullName>
    </recommendedName>
    <alternativeName>
        <fullName evidence="5">GTP-binding protein HflX</fullName>
    </alternativeName>
</protein>
<dbReference type="NCBIfam" id="TIGR03156">
    <property type="entry name" value="GTP_HflX"/>
    <property type="match status" value="1"/>
</dbReference>
<name>A0ABT1MG81_9BACT</name>
<dbReference type="InterPro" id="IPR042108">
    <property type="entry name" value="GTPase_HflX_N_sf"/>
</dbReference>
<accession>A0ABT1MG81</accession>
<dbReference type="InterPro" id="IPR006073">
    <property type="entry name" value="GTP-bd"/>
</dbReference>
<dbReference type="PANTHER" id="PTHR10229:SF0">
    <property type="entry name" value="GTP-BINDING PROTEIN 6-RELATED"/>
    <property type="match status" value="1"/>
</dbReference>
<keyword evidence="4 5" id="KW-0342">GTP-binding</keyword>
<feature type="domain" description="Hflx-type G" evidence="7">
    <location>
        <begin position="202"/>
        <end position="387"/>
    </location>
</feature>
<keyword evidence="5" id="KW-0963">Cytoplasm</keyword>
<comment type="subcellular location">
    <subcellularLocation>
        <location evidence="5">Cytoplasm</location>
    </subcellularLocation>
    <text evidence="5">May associate with membranes.</text>
</comment>
<dbReference type="CDD" id="cd01878">
    <property type="entry name" value="HflX"/>
    <property type="match status" value="1"/>
</dbReference>
<dbReference type="HAMAP" id="MF_00900">
    <property type="entry name" value="GTPase_HflX"/>
    <property type="match status" value="1"/>
</dbReference>
<evidence type="ECO:0000256" key="5">
    <source>
        <dbReference type="HAMAP-Rule" id="MF_00900"/>
    </source>
</evidence>
<dbReference type="InterPro" id="IPR016496">
    <property type="entry name" value="GTPase_HflX"/>
</dbReference>
<dbReference type="Gene3D" id="6.10.250.2860">
    <property type="match status" value="1"/>
</dbReference>
<sequence>MKEFILTKQDTERTVLVGIITQTQNEAKANEYLDELAFLAETAGAEPVKKFLQRLEYPNPTTFVGAGKLKEIKDYIDENEIGLVIFDDDLSPKQLKNIEHELQVKILDRTSLILDIFAKRAQTAHAKSQVELAQYQYLLPRLTRLWTHLERQRGGIGMRGPGETQIETDRRIILDKISRLKQELKQIDRQKSIQRKNRGKNVRVALVGYTNVGKSTLMNLLSKSEVFAENKLFATLDTTVRKVIIDNLPFLLTDTVGFIRKLPTHLVESFKSTLDEVRDADLLLHVVDISHPSFEEQIEIVNKTLYEVCDSADKPMIIVFNKVDAFSYVEKDADDLTPRTKENISLDELKATWMAKMNDNCIFISAKEKQNIDELKKRLYDKVKEIHVTRFPYNDFLYTKYDENDIESAEEN</sequence>
<dbReference type="SUPFAM" id="SSF52540">
    <property type="entry name" value="P-loop containing nucleoside triphosphate hydrolases"/>
    <property type="match status" value="1"/>
</dbReference>
<organism evidence="8 9">
    <name type="scientific">Coprobacter tertius</name>
    <dbReference type="NCBI Taxonomy" id="2944915"/>
    <lineage>
        <taxon>Bacteria</taxon>
        <taxon>Pseudomonadati</taxon>
        <taxon>Bacteroidota</taxon>
        <taxon>Bacteroidia</taxon>
        <taxon>Bacteroidales</taxon>
        <taxon>Barnesiellaceae</taxon>
        <taxon>Coprobacter</taxon>
    </lineage>
</organism>
<dbReference type="PRINTS" id="PR00326">
    <property type="entry name" value="GTP1OBG"/>
</dbReference>
<evidence type="ECO:0000256" key="3">
    <source>
        <dbReference type="ARBA" id="ARBA00022842"/>
    </source>
</evidence>
<dbReference type="Gene3D" id="3.40.50.300">
    <property type="entry name" value="P-loop containing nucleotide triphosphate hydrolases"/>
    <property type="match status" value="1"/>
</dbReference>
<gene>
    <name evidence="5 8" type="primary">hflX</name>
    <name evidence="8" type="ORF">NMU02_05955</name>
</gene>
<dbReference type="NCBIfam" id="TIGR00231">
    <property type="entry name" value="small_GTP"/>
    <property type="match status" value="1"/>
</dbReference>
<keyword evidence="1" id="KW-0479">Metal-binding</keyword>
<dbReference type="InterPro" id="IPR025121">
    <property type="entry name" value="GTPase_HflX_N"/>
</dbReference>
<evidence type="ECO:0000256" key="6">
    <source>
        <dbReference type="SAM" id="Coils"/>
    </source>
</evidence>
<dbReference type="PANTHER" id="PTHR10229">
    <property type="entry name" value="GTP-BINDING PROTEIN HFLX"/>
    <property type="match status" value="1"/>
</dbReference>
<dbReference type="Proteomes" id="UP001205603">
    <property type="component" value="Unassembled WGS sequence"/>
</dbReference>
<keyword evidence="9" id="KW-1185">Reference proteome</keyword>
<dbReference type="Pfam" id="PF16360">
    <property type="entry name" value="GTP-bdg_M"/>
    <property type="match status" value="1"/>
</dbReference>
<feature type="coiled-coil region" evidence="6">
    <location>
        <begin position="170"/>
        <end position="197"/>
    </location>
</feature>
<evidence type="ECO:0000313" key="8">
    <source>
        <dbReference type="EMBL" id="MCP9611632.1"/>
    </source>
</evidence>
<keyword evidence="2 5" id="KW-0547">Nucleotide-binding</keyword>
<dbReference type="PIRSF" id="PIRSF006809">
    <property type="entry name" value="GTP-binding_hflX_prd"/>
    <property type="match status" value="1"/>
</dbReference>
<dbReference type="EMBL" id="JANDHW010000004">
    <property type="protein sequence ID" value="MCP9611632.1"/>
    <property type="molecule type" value="Genomic_DNA"/>
</dbReference>
<reference evidence="8 9" key="1">
    <citation type="submission" date="2022-07" db="EMBL/GenBank/DDBJ databases">
        <title>Fecal culturing of patients with breast cancer.</title>
        <authorList>
            <person name="Teng N.M.Y."/>
            <person name="Kiu R."/>
            <person name="Evans R."/>
            <person name="Baker D.J."/>
            <person name="Zenner C."/>
            <person name="Robinson S.D."/>
            <person name="Hall L.J."/>
        </authorList>
    </citation>
    <scope>NUCLEOTIDE SEQUENCE [LARGE SCALE GENOMIC DNA]</scope>
    <source>
        <strain evidence="8 9">LH1063</strain>
    </source>
</reference>
<evidence type="ECO:0000313" key="9">
    <source>
        <dbReference type="Proteomes" id="UP001205603"/>
    </source>
</evidence>
<dbReference type="PROSITE" id="PS51705">
    <property type="entry name" value="G_HFLX"/>
    <property type="match status" value="1"/>
</dbReference>
<keyword evidence="3" id="KW-0460">Magnesium</keyword>
<dbReference type="Pfam" id="PF01926">
    <property type="entry name" value="MMR_HSR1"/>
    <property type="match status" value="1"/>
</dbReference>
<dbReference type="InterPro" id="IPR030394">
    <property type="entry name" value="G_HFLX_dom"/>
</dbReference>
<dbReference type="Pfam" id="PF13167">
    <property type="entry name" value="GTP-bdg_N"/>
    <property type="match status" value="1"/>
</dbReference>
<keyword evidence="6" id="KW-0175">Coiled coil</keyword>
<evidence type="ECO:0000256" key="2">
    <source>
        <dbReference type="ARBA" id="ARBA00022741"/>
    </source>
</evidence>
<comment type="function">
    <text evidence="5">GTPase that associates with the 50S ribosomal subunit and may have a role during protein synthesis or ribosome biogenesis.</text>
</comment>
<dbReference type="InterPro" id="IPR005225">
    <property type="entry name" value="Small_GTP-bd"/>
</dbReference>